<gene>
    <name evidence="1" type="ORF">GJ744_003370</name>
</gene>
<organism evidence="1 2">
    <name type="scientific">Endocarpon pusillum</name>
    <dbReference type="NCBI Taxonomy" id="364733"/>
    <lineage>
        <taxon>Eukaryota</taxon>
        <taxon>Fungi</taxon>
        <taxon>Dikarya</taxon>
        <taxon>Ascomycota</taxon>
        <taxon>Pezizomycotina</taxon>
        <taxon>Eurotiomycetes</taxon>
        <taxon>Chaetothyriomycetidae</taxon>
        <taxon>Verrucariales</taxon>
        <taxon>Verrucariaceae</taxon>
        <taxon>Endocarpon</taxon>
    </lineage>
</organism>
<accession>A0A8H7AAQ0</accession>
<reference evidence="1" key="1">
    <citation type="submission" date="2020-02" db="EMBL/GenBank/DDBJ databases">
        <authorList>
            <person name="Palmer J.M."/>
        </authorList>
    </citation>
    <scope>NUCLEOTIDE SEQUENCE</scope>
    <source>
        <strain evidence="1">EPUS1.4</strain>
        <tissue evidence="1">Thallus</tissue>
    </source>
</reference>
<evidence type="ECO:0000313" key="2">
    <source>
        <dbReference type="Proteomes" id="UP000606974"/>
    </source>
</evidence>
<proteinExistence type="predicted"/>
<protein>
    <submittedName>
        <fullName evidence="1">Uncharacterized protein</fullName>
    </submittedName>
</protein>
<dbReference type="Proteomes" id="UP000606974">
    <property type="component" value="Unassembled WGS sequence"/>
</dbReference>
<name>A0A8H7AAQ0_9EURO</name>
<evidence type="ECO:0000313" key="1">
    <source>
        <dbReference type="EMBL" id="KAF7503692.1"/>
    </source>
</evidence>
<dbReference type="AlphaFoldDB" id="A0A8H7AAQ0"/>
<dbReference type="EMBL" id="JAACFV010000166">
    <property type="protein sequence ID" value="KAF7503692.1"/>
    <property type="molecule type" value="Genomic_DNA"/>
</dbReference>
<keyword evidence="2" id="KW-1185">Reference proteome</keyword>
<comment type="caution">
    <text evidence="1">The sequence shown here is derived from an EMBL/GenBank/DDBJ whole genome shotgun (WGS) entry which is preliminary data.</text>
</comment>
<sequence>MESKVELAPSSWTAVPSYKFGSRVEAMETPSLSRYRYIGGPNAPWRRFPSSHSTYKALVVASLLASFGPSGAPQTINQPDPLPGFVHSLDSSYIHLIARPGARSGLNQ</sequence>